<keyword evidence="3 5" id="KW-1133">Transmembrane helix</keyword>
<dbReference type="PANTHER" id="PTHR30249">
    <property type="entry name" value="PUTATIVE SEROTONIN TRANSPORTER"/>
    <property type="match status" value="1"/>
</dbReference>
<keyword evidence="4 5" id="KW-0472">Membrane</keyword>
<feature type="transmembrane region" description="Helical" evidence="5">
    <location>
        <begin position="6"/>
        <end position="26"/>
    </location>
</feature>
<evidence type="ECO:0000256" key="5">
    <source>
        <dbReference type="SAM" id="Phobius"/>
    </source>
</evidence>
<evidence type="ECO:0000313" key="7">
    <source>
        <dbReference type="Proteomes" id="UP001210339"/>
    </source>
</evidence>
<feature type="transmembrane region" description="Helical" evidence="5">
    <location>
        <begin position="147"/>
        <end position="169"/>
    </location>
</feature>
<evidence type="ECO:0000256" key="1">
    <source>
        <dbReference type="ARBA" id="ARBA00004141"/>
    </source>
</evidence>
<keyword evidence="2 5" id="KW-0812">Transmembrane</keyword>
<feature type="transmembrane region" description="Helical" evidence="5">
    <location>
        <begin position="209"/>
        <end position="232"/>
    </location>
</feature>
<feature type="transmembrane region" description="Helical" evidence="5">
    <location>
        <begin position="33"/>
        <end position="51"/>
    </location>
</feature>
<protein>
    <submittedName>
        <fullName evidence="6">LrgB family protein</fullName>
    </submittedName>
</protein>
<dbReference type="InterPro" id="IPR007300">
    <property type="entry name" value="CidB/LrgB"/>
</dbReference>
<feature type="transmembrane region" description="Helical" evidence="5">
    <location>
        <begin position="93"/>
        <end position="113"/>
    </location>
</feature>
<comment type="subcellular location">
    <subcellularLocation>
        <location evidence="1">Membrane</location>
        <topology evidence="1">Multi-pass membrane protein</topology>
    </subcellularLocation>
</comment>
<sequence length="233" mass="24092">MRPFIDTVYFGILLSCGAYLLGLGIAKRVRSPLVNPLLLGIAFTILALVVLDVDFDTYNNGAKYISFLVAPATVSLMVELYKNLSVLKKDVVPILVGIVVGSVTALASTVILAKAFGLSELLTTSVLPHSVTTAIAMPLSEQYQGNGTLAVIAVMVTGITGAVLGPVLLKALKITHPVAKGVAIGTASHAVGTSKAQEMGEVEGAMSGLSIAIAGLVTVVVMPLVMIVVHWLG</sequence>
<organism evidence="6 7">
    <name type="scientific">Peptoniphilus equinus</name>
    <dbReference type="NCBI Taxonomy" id="3016343"/>
    <lineage>
        <taxon>Bacteria</taxon>
        <taxon>Bacillati</taxon>
        <taxon>Bacillota</taxon>
        <taxon>Tissierellia</taxon>
        <taxon>Tissierellales</taxon>
        <taxon>Peptoniphilaceae</taxon>
        <taxon>Peptoniphilus</taxon>
    </lineage>
</organism>
<reference evidence="6 7" key="1">
    <citation type="submission" date="2023-01" db="EMBL/GenBank/DDBJ databases">
        <authorList>
            <person name="Lee S.H."/>
            <person name="Jung H.S."/>
            <person name="Yun J.U."/>
        </authorList>
    </citation>
    <scope>NUCLEOTIDE SEQUENCE [LARGE SCALE GENOMIC DNA]</scope>
    <source>
        <strain evidence="6 7">CBA3646</strain>
    </source>
</reference>
<proteinExistence type="predicted"/>
<name>A0ABY7QSZ0_9FIRM</name>
<gene>
    <name evidence="6" type="ORF">O6R05_06205</name>
</gene>
<dbReference type="RefSeq" id="WP_271191118.1">
    <property type="nucleotide sequence ID" value="NZ_CP115667.1"/>
</dbReference>
<evidence type="ECO:0000256" key="4">
    <source>
        <dbReference type="ARBA" id="ARBA00023136"/>
    </source>
</evidence>
<dbReference type="EMBL" id="CP115667">
    <property type="protein sequence ID" value="WBW49586.1"/>
    <property type="molecule type" value="Genomic_DNA"/>
</dbReference>
<feature type="transmembrane region" description="Helical" evidence="5">
    <location>
        <begin position="63"/>
        <end position="81"/>
    </location>
</feature>
<evidence type="ECO:0000313" key="6">
    <source>
        <dbReference type="EMBL" id="WBW49586.1"/>
    </source>
</evidence>
<accession>A0ABY7QSZ0</accession>
<dbReference type="PANTHER" id="PTHR30249:SF0">
    <property type="entry name" value="PLASTIDAL GLYCOLATE_GLYCERATE TRANSLOCATOR 1, CHLOROPLASTIC"/>
    <property type="match status" value="1"/>
</dbReference>
<evidence type="ECO:0000256" key="2">
    <source>
        <dbReference type="ARBA" id="ARBA00022692"/>
    </source>
</evidence>
<dbReference type="Pfam" id="PF04172">
    <property type="entry name" value="LrgB"/>
    <property type="match status" value="1"/>
</dbReference>
<dbReference type="Proteomes" id="UP001210339">
    <property type="component" value="Chromosome"/>
</dbReference>
<evidence type="ECO:0000256" key="3">
    <source>
        <dbReference type="ARBA" id="ARBA00022989"/>
    </source>
</evidence>
<keyword evidence="7" id="KW-1185">Reference proteome</keyword>